<reference evidence="2 3" key="1">
    <citation type="submission" date="2013-09" db="EMBL/GenBank/DDBJ databases">
        <title>Complete genome sequence of Corynebacterium doosanense CAU 212(T) (=DSM 45436(T)), isolated from activated sludge.</title>
        <authorList>
            <person name="Schaffert L."/>
            <person name="Albersmeier A."/>
            <person name="Kalinowski J."/>
            <person name="Ruckert C."/>
        </authorList>
    </citation>
    <scope>NUCLEOTIDE SEQUENCE [LARGE SCALE GENOMIC DNA]</scope>
    <source>
        <strain evidence="2 3">CAU 212</strain>
    </source>
</reference>
<feature type="compositionally biased region" description="Low complexity" evidence="1">
    <location>
        <begin position="33"/>
        <end position="42"/>
    </location>
</feature>
<dbReference type="STRING" id="558173.CDOO_11645"/>
<feature type="region of interest" description="Disordered" evidence="1">
    <location>
        <begin position="1"/>
        <end position="76"/>
    </location>
</feature>
<proteinExistence type="predicted"/>
<dbReference type="EMBL" id="CP006764">
    <property type="protein sequence ID" value="AIT62331.1"/>
    <property type="molecule type" value="Genomic_DNA"/>
</dbReference>
<gene>
    <name evidence="2" type="ORF">CDOO_11645</name>
</gene>
<protein>
    <submittedName>
        <fullName evidence="2">Uncharacterized protein</fullName>
    </submittedName>
</protein>
<name>A0A097IJK4_9CORY</name>
<dbReference type="HOGENOM" id="CLU_2116890_0_0_11"/>
<organism evidence="2 3">
    <name type="scientific">Corynebacterium doosanense CAU 212 = DSM 45436</name>
    <dbReference type="NCBI Taxonomy" id="558173"/>
    <lineage>
        <taxon>Bacteria</taxon>
        <taxon>Bacillati</taxon>
        <taxon>Actinomycetota</taxon>
        <taxon>Actinomycetes</taxon>
        <taxon>Mycobacteriales</taxon>
        <taxon>Corynebacteriaceae</taxon>
        <taxon>Corynebacterium</taxon>
    </lineage>
</organism>
<feature type="compositionally biased region" description="Acidic residues" evidence="1">
    <location>
        <begin position="1"/>
        <end position="18"/>
    </location>
</feature>
<keyword evidence="3" id="KW-1185">Reference proteome</keyword>
<dbReference type="KEGG" id="cdo:CDOO_11645"/>
<evidence type="ECO:0000313" key="3">
    <source>
        <dbReference type="Proteomes" id="UP000029914"/>
    </source>
</evidence>
<dbReference type="Proteomes" id="UP000029914">
    <property type="component" value="Chromosome"/>
</dbReference>
<evidence type="ECO:0000256" key="1">
    <source>
        <dbReference type="SAM" id="MobiDB-lite"/>
    </source>
</evidence>
<accession>A0A097IJK4</accession>
<sequence>MAPPETEAEAAEDVEDVDGAAGDDSAGTISVTVAAEVSSSEVAGEDTGAELVSGAELASKPGSIREDRSTAARARPAVASNAAITMRMTTTVRRREDSAMVVNCPSVKEMNGAG</sequence>
<evidence type="ECO:0000313" key="2">
    <source>
        <dbReference type="EMBL" id="AIT62331.1"/>
    </source>
</evidence>
<dbReference type="AlphaFoldDB" id="A0A097IJK4"/>